<dbReference type="Proteomes" id="UP001215598">
    <property type="component" value="Unassembled WGS sequence"/>
</dbReference>
<organism evidence="1 2">
    <name type="scientific">Mycena metata</name>
    <dbReference type="NCBI Taxonomy" id="1033252"/>
    <lineage>
        <taxon>Eukaryota</taxon>
        <taxon>Fungi</taxon>
        <taxon>Dikarya</taxon>
        <taxon>Basidiomycota</taxon>
        <taxon>Agaricomycotina</taxon>
        <taxon>Agaricomycetes</taxon>
        <taxon>Agaricomycetidae</taxon>
        <taxon>Agaricales</taxon>
        <taxon>Marasmiineae</taxon>
        <taxon>Mycenaceae</taxon>
        <taxon>Mycena</taxon>
    </lineage>
</organism>
<dbReference type="AlphaFoldDB" id="A0AAD7GK14"/>
<evidence type="ECO:0000313" key="1">
    <source>
        <dbReference type="EMBL" id="KAJ7694491.1"/>
    </source>
</evidence>
<gene>
    <name evidence="1" type="ORF">B0H16DRAFT_1485639</name>
</gene>
<comment type="caution">
    <text evidence="1">The sequence shown here is derived from an EMBL/GenBank/DDBJ whole genome shotgun (WGS) entry which is preliminary data.</text>
</comment>
<reference evidence="1" key="1">
    <citation type="submission" date="2023-03" db="EMBL/GenBank/DDBJ databases">
        <title>Massive genome expansion in bonnet fungi (Mycena s.s.) driven by repeated elements and novel gene families across ecological guilds.</title>
        <authorList>
            <consortium name="Lawrence Berkeley National Laboratory"/>
            <person name="Harder C.B."/>
            <person name="Miyauchi S."/>
            <person name="Viragh M."/>
            <person name="Kuo A."/>
            <person name="Thoen E."/>
            <person name="Andreopoulos B."/>
            <person name="Lu D."/>
            <person name="Skrede I."/>
            <person name="Drula E."/>
            <person name="Henrissat B."/>
            <person name="Morin E."/>
            <person name="Kohler A."/>
            <person name="Barry K."/>
            <person name="LaButti K."/>
            <person name="Morin E."/>
            <person name="Salamov A."/>
            <person name="Lipzen A."/>
            <person name="Mereny Z."/>
            <person name="Hegedus B."/>
            <person name="Baldrian P."/>
            <person name="Stursova M."/>
            <person name="Weitz H."/>
            <person name="Taylor A."/>
            <person name="Grigoriev I.V."/>
            <person name="Nagy L.G."/>
            <person name="Martin F."/>
            <person name="Kauserud H."/>
        </authorList>
    </citation>
    <scope>NUCLEOTIDE SEQUENCE</scope>
    <source>
        <strain evidence="1">CBHHK182m</strain>
    </source>
</reference>
<proteinExistence type="predicted"/>
<accession>A0AAD7GK14</accession>
<protein>
    <submittedName>
        <fullName evidence="1">Uncharacterized protein</fullName>
    </submittedName>
</protein>
<name>A0AAD7GK14_9AGAR</name>
<keyword evidence="2" id="KW-1185">Reference proteome</keyword>
<sequence>MVLPVVMLQYSTNPTLGTIRPDVVRKSRDFPSIDHLPPPSWYRLAEILQVSASLAEGATYAGTLKKSAASRDGDRGWRKILESAISLPKPRGTERDISWHSIAGMVTARICADHFERVIIIDPELKDAEKPRTRIMHYHAAHVILTIFANGARRLWPEFDAEMKTVGGRHSAVDAVQRLRSWGVSTDLGSFEERVVRKPYTDCSCDTQRQRRLNWLLEPSEVFAHQKTERILNPWTFVIWTAPTPHSEMPHSSQSGLKWLKAAGFTLSNDIRSSYDGNIRYVTVCFTVSPELADKLPIPEAQRNMMLAYAYMPHEDVQSSCLALVLTENNTIQLVIEDTSEKELPRTASEILPFIATFPVVELLCEHGNPSFDSIRIADQSFVRYHAVPKGALPSNFIALGDVTMQLNPMHGQGFAKIMLNAMTLPELSSPFRRCIAYTPCRLFEPIFQEYLWVYAHLMLNPDYGSPCCKPMEGESKDNGSAVQWLENKLISAASQDDEVASAFWHIRHMLAADRALLAPTILWKILRTRSLFG</sequence>
<evidence type="ECO:0000313" key="2">
    <source>
        <dbReference type="Proteomes" id="UP001215598"/>
    </source>
</evidence>
<dbReference type="EMBL" id="JARKIB010000684">
    <property type="protein sequence ID" value="KAJ7694491.1"/>
    <property type="molecule type" value="Genomic_DNA"/>
</dbReference>